<feature type="region of interest" description="Disordered" evidence="1">
    <location>
        <begin position="1"/>
        <end position="50"/>
    </location>
</feature>
<feature type="compositionally biased region" description="Basic and acidic residues" evidence="1">
    <location>
        <begin position="10"/>
        <end position="31"/>
    </location>
</feature>
<evidence type="ECO:0000313" key="3">
    <source>
        <dbReference type="Proteomes" id="UP001345963"/>
    </source>
</evidence>
<proteinExistence type="predicted"/>
<organism evidence="2 3">
    <name type="scientific">Ataeniobius toweri</name>
    <dbReference type="NCBI Taxonomy" id="208326"/>
    <lineage>
        <taxon>Eukaryota</taxon>
        <taxon>Metazoa</taxon>
        <taxon>Chordata</taxon>
        <taxon>Craniata</taxon>
        <taxon>Vertebrata</taxon>
        <taxon>Euteleostomi</taxon>
        <taxon>Actinopterygii</taxon>
        <taxon>Neopterygii</taxon>
        <taxon>Teleostei</taxon>
        <taxon>Neoteleostei</taxon>
        <taxon>Acanthomorphata</taxon>
        <taxon>Ovalentaria</taxon>
        <taxon>Atherinomorphae</taxon>
        <taxon>Cyprinodontiformes</taxon>
        <taxon>Goodeidae</taxon>
        <taxon>Ataeniobius</taxon>
    </lineage>
</organism>
<feature type="compositionally biased region" description="Basic and acidic residues" evidence="1">
    <location>
        <begin position="41"/>
        <end position="50"/>
    </location>
</feature>
<name>A0ABU7BVS2_9TELE</name>
<evidence type="ECO:0000313" key="2">
    <source>
        <dbReference type="EMBL" id="MED6254434.1"/>
    </source>
</evidence>
<accession>A0ABU7BVS2</accession>
<evidence type="ECO:0000256" key="1">
    <source>
        <dbReference type="SAM" id="MobiDB-lite"/>
    </source>
</evidence>
<dbReference type="Proteomes" id="UP001345963">
    <property type="component" value="Unassembled WGS sequence"/>
</dbReference>
<dbReference type="EMBL" id="JAHUTI010069462">
    <property type="protein sequence ID" value="MED6254434.1"/>
    <property type="molecule type" value="Genomic_DNA"/>
</dbReference>
<gene>
    <name evidence="2" type="ORF">ATANTOWER_026274</name>
</gene>
<reference evidence="2 3" key="1">
    <citation type="submission" date="2021-07" db="EMBL/GenBank/DDBJ databases">
        <authorList>
            <person name="Palmer J.M."/>
        </authorList>
    </citation>
    <scope>NUCLEOTIDE SEQUENCE [LARGE SCALE GENOMIC DNA]</scope>
    <source>
        <strain evidence="2 3">AT_MEX2019</strain>
        <tissue evidence="2">Muscle</tissue>
    </source>
</reference>
<comment type="caution">
    <text evidence="2">The sequence shown here is derived from an EMBL/GenBank/DDBJ whole genome shotgun (WGS) entry which is preliminary data.</text>
</comment>
<protein>
    <submittedName>
        <fullName evidence="2">Uncharacterized protein</fullName>
    </submittedName>
</protein>
<keyword evidence="3" id="KW-1185">Reference proteome</keyword>
<sequence>MEMSRRTKTSRNDRLLAAKALGEGERRETIPKHTASPRIPRITESRHNQSESEVWLKLHQSADRDSGAAWLLPAEPYPGFTFEVLPHSLLAASKPLSWITCCGSVSYQTDAEEAKKPIKAAKVAFSWQDPLDLEGQLTEEEVMIRVPEGEVPALTCSGENRRLLCLDGTKPQQRPE</sequence>